<protein>
    <submittedName>
        <fullName evidence="2">Pseudouridine synthase</fullName>
    </submittedName>
</protein>
<dbReference type="Proteomes" id="UP000002191">
    <property type="component" value="Chromosome"/>
</dbReference>
<dbReference type="HOGENOM" id="CLU_016902_11_1_7"/>
<sequence>MTGIPDGLVIVHRDPLFVVVDKPGGLLSVPGRGPENQDCVVNRLKALLPECLDQPSVHRLDQDTSGLLVLALTAQAHRALSVQFMERLVGKRYVALIDGVLGPDSGIIELAFRLDPDNRPYHVYDPEQGKPGVTRWRKLGVEQGRTRVEFMPLTGRTHQLRLHSAHEKGLGHPIVGDRLYGTGTAPGQLRLHASALRFRHPATRQNLEFFSLPPF</sequence>
<dbReference type="Pfam" id="PF00849">
    <property type="entry name" value="PseudoU_synth_2"/>
    <property type="match status" value="1"/>
</dbReference>
<dbReference type="OrthoDB" id="128480at2"/>
<dbReference type="KEGG" id="das:Daes_2681"/>
<dbReference type="CDD" id="cd02869">
    <property type="entry name" value="PseudoU_synth_RluA_like"/>
    <property type="match status" value="1"/>
</dbReference>
<dbReference type="GO" id="GO:0140098">
    <property type="term" value="F:catalytic activity, acting on RNA"/>
    <property type="evidence" value="ECO:0007669"/>
    <property type="project" value="UniProtKB-ARBA"/>
</dbReference>
<dbReference type="GO" id="GO:0000455">
    <property type="term" value="P:enzyme-directed rRNA pseudouridine synthesis"/>
    <property type="evidence" value="ECO:0007669"/>
    <property type="project" value="TreeGrafter"/>
</dbReference>
<dbReference type="PANTHER" id="PTHR21600:SF89">
    <property type="entry name" value="RIBOSOMAL LARGE SUBUNIT PSEUDOURIDINE SYNTHASE A"/>
    <property type="match status" value="1"/>
</dbReference>
<reference evidence="2 3" key="2">
    <citation type="journal article" date="2014" name="Genome Announc.">
        <title>Complete Genome Sequence of the Subsurface, Mesophilic Sulfate-Reducing Bacterium Desulfovibrio aespoeensis Aspo-2.</title>
        <authorList>
            <person name="Pedersen K."/>
            <person name="Bengtsson A."/>
            <person name="Edlund J."/>
            <person name="Rabe L."/>
            <person name="Hazen T."/>
            <person name="Chakraborty R."/>
            <person name="Goodwin L."/>
            <person name="Shapiro N."/>
        </authorList>
    </citation>
    <scope>NUCLEOTIDE SEQUENCE [LARGE SCALE GENOMIC DNA]</scope>
    <source>
        <strain evidence="3">ATCC 700646 / DSM 10631 / Aspo-2</strain>
    </source>
</reference>
<dbReference type="InterPro" id="IPR050188">
    <property type="entry name" value="RluA_PseudoU_synthase"/>
</dbReference>
<dbReference type="InterPro" id="IPR006145">
    <property type="entry name" value="PsdUridine_synth_RsuA/RluA"/>
</dbReference>
<dbReference type="STRING" id="643562.Daes_2681"/>
<dbReference type="PROSITE" id="PS01129">
    <property type="entry name" value="PSI_RLU"/>
    <property type="match status" value="1"/>
</dbReference>
<organism evidence="2 3">
    <name type="scientific">Pseudodesulfovibrio aespoeensis (strain ATCC 700646 / DSM 10631 / Aspo-2)</name>
    <name type="common">Desulfovibrio aespoeensis</name>
    <dbReference type="NCBI Taxonomy" id="643562"/>
    <lineage>
        <taxon>Bacteria</taxon>
        <taxon>Pseudomonadati</taxon>
        <taxon>Thermodesulfobacteriota</taxon>
        <taxon>Desulfovibrionia</taxon>
        <taxon>Desulfovibrionales</taxon>
        <taxon>Desulfovibrionaceae</taxon>
    </lineage>
</organism>
<dbReference type="PANTHER" id="PTHR21600">
    <property type="entry name" value="MITOCHONDRIAL RNA PSEUDOURIDINE SYNTHASE"/>
    <property type="match status" value="1"/>
</dbReference>
<keyword evidence="3" id="KW-1185">Reference proteome</keyword>
<dbReference type="EMBL" id="CP002431">
    <property type="protein sequence ID" value="ADU63677.1"/>
    <property type="molecule type" value="Genomic_DNA"/>
</dbReference>
<evidence type="ECO:0000313" key="3">
    <source>
        <dbReference type="Proteomes" id="UP000002191"/>
    </source>
</evidence>
<dbReference type="GO" id="GO:0009982">
    <property type="term" value="F:pseudouridine synthase activity"/>
    <property type="evidence" value="ECO:0007669"/>
    <property type="project" value="InterPro"/>
</dbReference>
<evidence type="ECO:0000313" key="2">
    <source>
        <dbReference type="EMBL" id="ADU63677.1"/>
    </source>
</evidence>
<dbReference type="RefSeq" id="WP_013515583.1">
    <property type="nucleotide sequence ID" value="NC_014844.1"/>
</dbReference>
<dbReference type="SUPFAM" id="SSF55120">
    <property type="entry name" value="Pseudouridine synthase"/>
    <property type="match status" value="1"/>
</dbReference>
<dbReference type="GO" id="GO:0003723">
    <property type="term" value="F:RNA binding"/>
    <property type="evidence" value="ECO:0007669"/>
    <property type="project" value="InterPro"/>
</dbReference>
<name>E6VWR5_PSEA9</name>
<dbReference type="AlphaFoldDB" id="E6VWR5"/>
<dbReference type="eggNOG" id="COG0564">
    <property type="taxonomic scope" value="Bacteria"/>
</dbReference>
<evidence type="ECO:0000259" key="1">
    <source>
        <dbReference type="Pfam" id="PF00849"/>
    </source>
</evidence>
<dbReference type="InterPro" id="IPR020103">
    <property type="entry name" value="PsdUridine_synth_cat_dom_sf"/>
</dbReference>
<feature type="domain" description="Pseudouridine synthase RsuA/RluA-like" evidence="1">
    <location>
        <begin position="17"/>
        <end position="166"/>
    </location>
</feature>
<gene>
    <name evidence="2" type="ordered locus">Daes_2681</name>
</gene>
<accession>E6VWR5</accession>
<reference evidence="3" key="1">
    <citation type="submission" date="2010-12" db="EMBL/GenBank/DDBJ databases">
        <title>Complete sequence of Desulfovibrio aespoeensis Aspo-2.</title>
        <authorList>
            <consortium name="US DOE Joint Genome Institute"/>
            <person name="Lucas S."/>
            <person name="Copeland A."/>
            <person name="Lapidus A."/>
            <person name="Cheng J.-F."/>
            <person name="Goodwin L."/>
            <person name="Pitluck S."/>
            <person name="Chertkov O."/>
            <person name="Misra M."/>
            <person name="Detter J.C."/>
            <person name="Han C."/>
            <person name="Tapia R."/>
            <person name="Land M."/>
            <person name="Hauser L."/>
            <person name="Kyrpides N."/>
            <person name="Ivanova N."/>
            <person name="Ovchinnikova G."/>
            <person name="Pedersen K."/>
            <person name="Jagevall S."/>
            <person name="Hazen T."/>
            <person name="Woyke T."/>
        </authorList>
    </citation>
    <scope>NUCLEOTIDE SEQUENCE [LARGE SCALE GENOMIC DNA]</scope>
    <source>
        <strain evidence="3">ATCC 700646 / DSM 10631 / Aspo-2</strain>
    </source>
</reference>
<dbReference type="Gene3D" id="3.30.2350.10">
    <property type="entry name" value="Pseudouridine synthase"/>
    <property type="match status" value="1"/>
</dbReference>
<proteinExistence type="predicted"/>
<dbReference type="InterPro" id="IPR006224">
    <property type="entry name" value="PsdUridine_synth_RluA-like_CS"/>
</dbReference>